<evidence type="ECO:0000256" key="2">
    <source>
        <dbReference type="ARBA" id="ARBA00022448"/>
    </source>
</evidence>
<dbReference type="InterPro" id="IPR051393">
    <property type="entry name" value="ABC_transporter_permease"/>
</dbReference>
<accession>A0ABT6TIX6</accession>
<comment type="caution">
    <text evidence="9">The sequence shown here is derived from an EMBL/GenBank/DDBJ whole genome shotgun (WGS) entry which is preliminary data.</text>
</comment>
<dbReference type="CDD" id="cd06261">
    <property type="entry name" value="TM_PBP2"/>
    <property type="match status" value="1"/>
</dbReference>
<dbReference type="SUPFAM" id="SSF160964">
    <property type="entry name" value="MalF N-terminal region-like"/>
    <property type="match status" value="1"/>
</dbReference>
<dbReference type="PANTHER" id="PTHR30193">
    <property type="entry name" value="ABC TRANSPORTER PERMEASE PROTEIN"/>
    <property type="match status" value="1"/>
</dbReference>
<dbReference type="SUPFAM" id="SSF161098">
    <property type="entry name" value="MetI-like"/>
    <property type="match status" value="1"/>
</dbReference>
<feature type="transmembrane region" description="Helical" evidence="7">
    <location>
        <begin position="122"/>
        <end position="142"/>
    </location>
</feature>
<comment type="similarity">
    <text evidence="7">Belongs to the binding-protein-dependent transport system permease family.</text>
</comment>
<dbReference type="Proteomes" id="UP001161691">
    <property type="component" value="Unassembled WGS sequence"/>
</dbReference>
<keyword evidence="10" id="KW-1185">Reference proteome</keyword>
<dbReference type="InterPro" id="IPR035906">
    <property type="entry name" value="MetI-like_sf"/>
</dbReference>
<evidence type="ECO:0000256" key="6">
    <source>
        <dbReference type="ARBA" id="ARBA00023136"/>
    </source>
</evidence>
<organism evidence="9 10">
    <name type="scientific">Cohnella hashimotonis</name>
    <dbReference type="NCBI Taxonomy" id="2826895"/>
    <lineage>
        <taxon>Bacteria</taxon>
        <taxon>Bacillati</taxon>
        <taxon>Bacillota</taxon>
        <taxon>Bacilli</taxon>
        <taxon>Bacillales</taxon>
        <taxon>Paenibacillaceae</taxon>
        <taxon>Cohnella</taxon>
    </lineage>
</organism>
<feature type="domain" description="ABC transmembrane type-1" evidence="8">
    <location>
        <begin position="85"/>
        <end position="298"/>
    </location>
</feature>
<evidence type="ECO:0000259" key="8">
    <source>
        <dbReference type="PROSITE" id="PS50928"/>
    </source>
</evidence>
<dbReference type="PROSITE" id="PS50928">
    <property type="entry name" value="ABC_TM1"/>
    <property type="match status" value="1"/>
</dbReference>
<dbReference type="Pfam" id="PF00528">
    <property type="entry name" value="BPD_transp_1"/>
    <property type="match status" value="1"/>
</dbReference>
<keyword evidence="6 7" id="KW-0472">Membrane</keyword>
<evidence type="ECO:0000313" key="9">
    <source>
        <dbReference type="EMBL" id="MDI4646802.1"/>
    </source>
</evidence>
<keyword evidence="3" id="KW-1003">Cell membrane</keyword>
<evidence type="ECO:0000256" key="1">
    <source>
        <dbReference type="ARBA" id="ARBA00004651"/>
    </source>
</evidence>
<evidence type="ECO:0000256" key="7">
    <source>
        <dbReference type="RuleBase" id="RU363032"/>
    </source>
</evidence>
<keyword evidence="5 7" id="KW-1133">Transmembrane helix</keyword>
<dbReference type="Gene3D" id="1.10.3720.10">
    <property type="entry name" value="MetI-like"/>
    <property type="match status" value="1"/>
</dbReference>
<feature type="transmembrane region" description="Helical" evidence="7">
    <location>
        <begin position="24"/>
        <end position="51"/>
    </location>
</feature>
<dbReference type="EMBL" id="JAGRPV010000001">
    <property type="protein sequence ID" value="MDI4646802.1"/>
    <property type="molecule type" value="Genomic_DNA"/>
</dbReference>
<evidence type="ECO:0000256" key="3">
    <source>
        <dbReference type="ARBA" id="ARBA00022475"/>
    </source>
</evidence>
<proteinExistence type="inferred from homology"/>
<evidence type="ECO:0000313" key="10">
    <source>
        <dbReference type="Proteomes" id="UP001161691"/>
    </source>
</evidence>
<feature type="transmembrane region" description="Helical" evidence="7">
    <location>
        <begin position="175"/>
        <end position="194"/>
    </location>
</feature>
<comment type="subcellular location">
    <subcellularLocation>
        <location evidence="1 7">Cell membrane</location>
        <topology evidence="1 7">Multi-pass membrane protein</topology>
    </subcellularLocation>
</comment>
<gene>
    <name evidence="9" type="ORF">KB449_17625</name>
</gene>
<protein>
    <submittedName>
        <fullName evidence="9">Sugar ABC transporter permease</fullName>
    </submittedName>
</protein>
<name>A0ABT6TIX6_9BACL</name>
<feature type="transmembrane region" description="Helical" evidence="7">
    <location>
        <begin position="90"/>
        <end position="110"/>
    </location>
</feature>
<dbReference type="RefSeq" id="WP_282909618.1">
    <property type="nucleotide sequence ID" value="NZ_JAGRPV010000001.1"/>
</dbReference>
<evidence type="ECO:0000256" key="4">
    <source>
        <dbReference type="ARBA" id="ARBA00022692"/>
    </source>
</evidence>
<feature type="transmembrane region" description="Helical" evidence="7">
    <location>
        <begin position="225"/>
        <end position="245"/>
    </location>
</feature>
<dbReference type="InterPro" id="IPR000515">
    <property type="entry name" value="MetI-like"/>
</dbReference>
<evidence type="ECO:0000256" key="5">
    <source>
        <dbReference type="ARBA" id="ARBA00022989"/>
    </source>
</evidence>
<dbReference type="PANTHER" id="PTHR30193:SF37">
    <property type="entry name" value="INNER MEMBRANE ABC TRANSPORTER PERMEASE PROTEIN YCJO"/>
    <property type="match status" value="1"/>
</dbReference>
<feature type="transmembrane region" description="Helical" evidence="7">
    <location>
        <begin position="279"/>
        <end position="299"/>
    </location>
</feature>
<keyword evidence="4 7" id="KW-0812">Transmembrane</keyword>
<keyword evidence="2 7" id="KW-0813">Transport</keyword>
<reference evidence="9" key="1">
    <citation type="submission" date="2023-04" db="EMBL/GenBank/DDBJ databases">
        <title>Comparative genomic analysis of Cohnella hashimotonis sp. nov., isolated from the International Space Station.</title>
        <authorList>
            <person name="Venkateswaran K."/>
            <person name="Simpson A."/>
        </authorList>
    </citation>
    <scope>NUCLEOTIDE SEQUENCE</scope>
    <source>
        <strain evidence="9">F6_2S_P_1</strain>
    </source>
</reference>
<sequence length="308" mass="35013">MRAPRLLPKERIALRLKYRTKETIAGYLFILPNIVGFGVFTLFSVLFSLVISFTDWDMMSSWHDLHFIGFANFADAFQDDRFLASLRNNLFFLVLVPVQLLLALVCAVVLNEKFVGRYLVRSVVYLPYITSFVAVSLIWFQLLQPSDGAVNGLLRSIGIHHPPGWFGSSDWVKPSIFMVLTWQTLGYKILLYLAGLQGIPAHLYEAAEVDGASGWHKFFRITVPMLAPVTFFILIISIIDTFLMWSNIQILTDGGPGTSSTVIGFYIYKVAFGYSKMGYASAMSWLLFVLILMITLIQWRGQKKWVNH</sequence>